<dbReference type="GO" id="GO:0009252">
    <property type="term" value="P:peptidoglycan biosynthetic process"/>
    <property type="evidence" value="ECO:0007669"/>
    <property type="project" value="UniProtKB-KW"/>
</dbReference>
<keyword evidence="8" id="KW-0133">Cell shape</keyword>
<comment type="catalytic activity">
    <reaction evidence="14">
        <text>[GlcNAc-(1-&gt;4)-Mur2Ac(oyl-L-Ala-gamma-D-Glu-L-Lys-D-Ala-D-Ala)](n)-di-trans,octa-cis-undecaprenyl diphosphate + beta-D-GlcNAc-(1-&gt;4)-Mur2Ac(oyl-L-Ala-gamma-D-Glu-L-Lys-D-Ala-D-Ala)-di-trans,octa-cis-undecaprenyl diphosphate = [GlcNAc-(1-&gt;4)-Mur2Ac(oyl-L-Ala-gamma-D-Glu-L-Lys-D-Ala-D-Ala)](n+1)-di-trans,octa-cis-undecaprenyl diphosphate + di-trans,octa-cis-undecaprenyl diphosphate + H(+)</text>
        <dbReference type="Rhea" id="RHEA:23708"/>
        <dbReference type="Rhea" id="RHEA-COMP:9602"/>
        <dbReference type="Rhea" id="RHEA-COMP:9603"/>
        <dbReference type="ChEBI" id="CHEBI:15378"/>
        <dbReference type="ChEBI" id="CHEBI:58405"/>
        <dbReference type="ChEBI" id="CHEBI:60033"/>
        <dbReference type="ChEBI" id="CHEBI:78435"/>
        <dbReference type="EC" id="2.4.99.28"/>
    </reaction>
</comment>
<keyword evidence="9" id="KW-0573">Peptidoglycan synthesis</keyword>
<evidence type="ECO:0000313" key="19">
    <source>
        <dbReference type="Proteomes" id="UP000016464"/>
    </source>
</evidence>
<evidence type="ECO:0000256" key="15">
    <source>
        <dbReference type="SAM" id="Phobius"/>
    </source>
</evidence>
<keyword evidence="5" id="KW-0328">Glycosyltransferase</keyword>
<keyword evidence="6" id="KW-0808">Transferase</keyword>
<dbReference type="OrthoDB" id="9766909at2"/>
<reference evidence="18 19" key="1">
    <citation type="journal article" date="2013" name="Genome Announc.">
        <title>Draft Genome Sequence of Exiguobacterium pavilionensis Strain RW-2, with Wide Thermal, Salinity, and pH Tolerance, Isolated from Modern Freshwater Microbialites.</title>
        <authorList>
            <person name="White R.A.III."/>
            <person name="Grassa C.J."/>
            <person name="Suttle C.A."/>
        </authorList>
    </citation>
    <scope>NUCLEOTIDE SEQUENCE [LARGE SCALE GENOMIC DNA]</scope>
    <source>
        <strain evidence="18 19">RW-2</strain>
    </source>
</reference>
<comment type="subcellular location">
    <subcellularLocation>
        <location evidence="1">Cell membrane</location>
    </subcellularLocation>
</comment>
<keyword evidence="15" id="KW-1133">Transmembrane helix</keyword>
<evidence type="ECO:0000256" key="14">
    <source>
        <dbReference type="ARBA" id="ARBA00049902"/>
    </source>
</evidence>
<keyword evidence="10 15" id="KW-0472">Membrane</keyword>
<dbReference type="PATRIC" id="fig|1345023.5.peg.1578"/>
<dbReference type="InterPro" id="IPR012338">
    <property type="entry name" value="Beta-lactam/transpept-like"/>
</dbReference>
<evidence type="ECO:0000256" key="3">
    <source>
        <dbReference type="ARBA" id="ARBA00022645"/>
    </source>
</evidence>
<feature type="transmembrane region" description="Helical" evidence="15">
    <location>
        <begin position="12"/>
        <end position="32"/>
    </location>
</feature>
<comment type="catalytic activity">
    <reaction evidence="13">
        <text>Preferential cleavage: (Ac)2-L-Lys-D-Ala-|-D-Ala. Also transpeptidation of peptidyl-alanyl moieties that are N-acyl substituents of D-alanine.</text>
        <dbReference type="EC" id="3.4.16.4"/>
    </reaction>
</comment>
<dbReference type="Pfam" id="PF00912">
    <property type="entry name" value="Transgly"/>
    <property type="match status" value="1"/>
</dbReference>
<dbReference type="GO" id="GO:0005886">
    <property type="term" value="C:plasma membrane"/>
    <property type="evidence" value="ECO:0007669"/>
    <property type="project" value="UniProtKB-SubCell"/>
</dbReference>
<keyword evidence="15" id="KW-0812">Transmembrane</keyword>
<evidence type="ECO:0000256" key="11">
    <source>
        <dbReference type="ARBA" id="ARBA00023268"/>
    </source>
</evidence>
<keyword evidence="12" id="KW-0961">Cell wall biogenesis/degradation</keyword>
<dbReference type="GO" id="GO:0008955">
    <property type="term" value="F:peptidoglycan glycosyltransferase activity"/>
    <property type="evidence" value="ECO:0007669"/>
    <property type="project" value="UniProtKB-EC"/>
</dbReference>
<evidence type="ECO:0000256" key="8">
    <source>
        <dbReference type="ARBA" id="ARBA00022960"/>
    </source>
</evidence>
<name>U1N3R2_9BACL</name>
<keyword evidence="7" id="KW-0378">Hydrolase</keyword>
<dbReference type="InterPro" id="IPR050396">
    <property type="entry name" value="Glycosyltr_51/Transpeptidase"/>
</dbReference>
<evidence type="ECO:0000256" key="4">
    <source>
        <dbReference type="ARBA" id="ARBA00022670"/>
    </source>
</evidence>
<dbReference type="Pfam" id="PF00905">
    <property type="entry name" value="Transpeptidase"/>
    <property type="match status" value="1"/>
</dbReference>
<dbReference type="SUPFAM" id="SSF53955">
    <property type="entry name" value="Lysozyme-like"/>
    <property type="match status" value="1"/>
</dbReference>
<organism evidence="18 19">
    <name type="scientific">Exiguobacterium chiriqhucha RW-2</name>
    <dbReference type="NCBI Taxonomy" id="1345023"/>
    <lineage>
        <taxon>Bacteria</taxon>
        <taxon>Bacillati</taxon>
        <taxon>Bacillota</taxon>
        <taxon>Bacilli</taxon>
        <taxon>Bacillales</taxon>
        <taxon>Bacillales Family XII. Incertae Sedis</taxon>
        <taxon>Exiguobacterium</taxon>
    </lineage>
</organism>
<dbReference type="Gene3D" id="3.40.710.10">
    <property type="entry name" value="DD-peptidase/beta-lactamase superfamily"/>
    <property type="match status" value="1"/>
</dbReference>
<dbReference type="GO" id="GO:0009002">
    <property type="term" value="F:serine-type D-Ala-D-Ala carboxypeptidase activity"/>
    <property type="evidence" value="ECO:0007669"/>
    <property type="project" value="UniProtKB-EC"/>
</dbReference>
<accession>U1N3R2</accession>
<dbReference type="Gene3D" id="1.10.3810.10">
    <property type="entry name" value="Biosynthetic peptidoglycan transglycosylase-like"/>
    <property type="match status" value="1"/>
</dbReference>
<dbReference type="STRING" id="1385984.GCA_000702565_02302"/>
<dbReference type="EMBL" id="ATCL01000017">
    <property type="protein sequence ID" value="ERG67210.1"/>
    <property type="molecule type" value="Genomic_DNA"/>
</dbReference>
<evidence type="ECO:0000256" key="12">
    <source>
        <dbReference type="ARBA" id="ARBA00023316"/>
    </source>
</evidence>
<dbReference type="GO" id="GO:0006508">
    <property type="term" value="P:proteolysis"/>
    <property type="evidence" value="ECO:0007669"/>
    <property type="project" value="UniProtKB-KW"/>
</dbReference>
<keyword evidence="2" id="KW-1003">Cell membrane</keyword>
<comment type="caution">
    <text evidence="18">The sequence shown here is derived from an EMBL/GenBank/DDBJ whole genome shotgun (WGS) entry which is preliminary data.</text>
</comment>
<dbReference type="SUPFAM" id="SSF56601">
    <property type="entry name" value="beta-lactamase/transpeptidase-like"/>
    <property type="match status" value="1"/>
</dbReference>
<proteinExistence type="predicted"/>
<keyword evidence="11" id="KW-0511">Multifunctional enzyme</keyword>
<keyword evidence="3" id="KW-0121">Carboxypeptidase</keyword>
<dbReference type="Proteomes" id="UP000016464">
    <property type="component" value="Unassembled WGS sequence"/>
</dbReference>
<evidence type="ECO:0000256" key="9">
    <source>
        <dbReference type="ARBA" id="ARBA00022984"/>
    </source>
</evidence>
<keyword evidence="4" id="KW-0645">Protease</keyword>
<dbReference type="PANTHER" id="PTHR32282:SF11">
    <property type="entry name" value="PENICILLIN-BINDING PROTEIN 1B"/>
    <property type="match status" value="1"/>
</dbReference>
<dbReference type="InterPro" id="IPR001460">
    <property type="entry name" value="PCN-bd_Tpept"/>
</dbReference>
<evidence type="ECO:0000256" key="10">
    <source>
        <dbReference type="ARBA" id="ARBA00023136"/>
    </source>
</evidence>
<dbReference type="AlphaFoldDB" id="U1N3R2"/>
<feature type="domain" description="Penicillin-binding protein transpeptidase" evidence="16">
    <location>
        <begin position="340"/>
        <end position="560"/>
    </location>
</feature>
<dbReference type="PANTHER" id="PTHR32282">
    <property type="entry name" value="BINDING PROTEIN TRANSPEPTIDASE, PUTATIVE-RELATED"/>
    <property type="match status" value="1"/>
</dbReference>
<protein>
    <submittedName>
        <fullName evidence="18">Uncharacterized protein</fullName>
    </submittedName>
</protein>
<keyword evidence="19" id="KW-1185">Reference proteome</keyword>
<evidence type="ECO:0000259" key="17">
    <source>
        <dbReference type="Pfam" id="PF00912"/>
    </source>
</evidence>
<dbReference type="GO" id="GO:0030288">
    <property type="term" value="C:outer membrane-bounded periplasmic space"/>
    <property type="evidence" value="ECO:0007669"/>
    <property type="project" value="TreeGrafter"/>
</dbReference>
<dbReference type="GO" id="GO:0008360">
    <property type="term" value="P:regulation of cell shape"/>
    <property type="evidence" value="ECO:0007669"/>
    <property type="project" value="UniProtKB-KW"/>
</dbReference>
<evidence type="ECO:0000256" key="7">
    <source>
        <dbReference type="ARBA" id="ARBA00022801"/>
    </source>
</evidence>
<evidence type="ECO:0000256" key="1">
    <source>
        <dbReference type="ARBA" id="ARBA00004236"/>
    </source>
</evidence>
<evidence type="ECO:0000256" key="6">
    <source>
        <dbReference type="ARBA" id="ARBA00022679"/>
    </source>
</evidence>
<evidence type="ECO:0000256" key="2">
    <source>
        <dbReference type="ARBA" id="ARBA00022475"/>
    </source>
</evidence>
<sequence>MYEERGETMRAWIGTLFFAGLLAVGGTISGALKEEIEQAKQIMTWGEKTVNATPLASKHAVTLTYKGGTERLYLNGRRDDVSVARFPAHLREAIMTIEDRKFNAHPGYDLGGIARAFINNANESSRQGGSTITQQLARNVYLTHERTYERKVKELLLARALEKQYSKKEIMTAYSNVIFFGHNVYGIQAAAETYFARPLEDLNWNQIAFLLTIPNNPSLYDPLDPSESFYERKDRILTQLRDAGVISRQAYETHHGVKLTATYRQHVVRYPDYMDTVMKEAIRLVRSRYDLDEEAARDYLATNQATIETHLSVARQQQAKQVMTKLPNGLNGGYAELTPNGRIIALVDSEMTQSGEFNRATQAFRQPGSAIKPVLVFAPYIEETGAKLDTILDGRPVCYGTYCPTNSGNRILGDVSFRDTVAYSYNTPALAAFTAIDQEAAYTTADMMFSQWDAKTDNSLASALGGLTQGVSPKELAAAYTPFLNQGVYVSGQTIKQIRFESGAATITPSMTKQAVWSKATVATMREALSAVTTYGTGRYANQIKGPYIGGKTGTTNSHKDMWYVGLTDESITAIWLGADTPRPFPELANRAYPAIVWTEAHR</sequence>
<dbReference type="eggNOG" id="COG0744">
    <property type="taxonomic scope" value="Bacteria"/>
</dbReference>
<evidence type="ECO:0000313" key="18">
    <source>
        <dbReference type="EMBL" id="ERG67210.1"/>
    </source>
</evidence>
<dbReference type="GO" id="GO:0008658">
    <property type="term" value="F:penicillin binding"/>
    <property type="evidence" value="ECO:0007669"/>
    <property type="project" value="InterPro"/>
</dbReference>
<evidence type="ECO:0000256" key="5">
    <source>
        <dbReference type="ARBA" id="ARBA00022676"/>
    </source>
</evidence>
<evidence type="ECO:0000259" key="16">
    <source>
        <dbReference type="Pfam" id="PF00905"/>
    </source>
</evidence>
<dbReference type="InterPro" id="IPR001264">
    <property type="entry name" value="Glyco_trans_51"/>
</dbReference>
<gene>
    <name evidence="18" type="ORF">M467_07970</name>
</gene>
<dbReference type="InterPro" id="IPR023346">
    <property type="entry name" value="Lysozyme-like_dom_sf"/>
</dbReference>
<feature type="domain" description="Glycosyl transferase family 51" evidence="17">
    <location>
        <begin position="76"/>
        <end position="240"/>
    </location>
</feature>
<evidence type="ECO:0000256" key="13">
    <source>
        <dbReference type="ARBA" id="ARBA00034000"/>
    </source>
</evidence>
<dbReference type="InterPro" id="IPR036950">
    <property type="entry name" value="PBP_transglycosylase"/>
</dbReference>
<dbReference type="GO" id="GO:0071555">
    <property type="term" value="P:cell wall organization"/>
    <property type="evidence" value="ECO:0007669"/>
    <property type="project" value="UniProtKB-KW"/>
</dbReference>